<name>A0A7S4W8Q4_9DINO</name>
<dbReference type="InterPro" id="IPR004000">
    <property type="entry name" value="Actin"/>
</dbReference>
<evidence type="ECO:0000256" key="1">
    <source>
        <dbReference type="ARBA" id="ARBA00049360"/>
    </source>
</evidence>
<dbReference type="EMBL" id="HBNR01083911">
    <property type="protein sequence ID" value="CAE4661426.1"/>
    <property type="molecule type" value="Transcribed_RNA"/>
</dbReference>
<proteinExistence type="predicted"/>
<protein>
    <submittedName>
        <fullName evidence="3">Uncharacterized protein</fullName>
    </submittedName>
</protein>
<comment type="catalytic activity">
    <reaction evidence="1">
        <text>ATP + H2O = ADP + phosphate + H(+)</text>
        <dbReference type="Rhea" id="RHEA:13065"/>
        <dbReference type="ChEBI" id="CHEBI:15377"/>
        <dbReference type="ChEBI" id="CHEBI:15378"/>
        <dbReference type="ChEBI" id="CHEBI:30616"/>
        <dbReference type="ChEBI" id="CHEBI:43474"/>
        <dbReference type="ChEBI" id="CHEBI:456216"/>
    </reaction>
</comment>
<accession>A0A7S4W8Q4</accession>
<organism evidence="3">
    <name type="scientific">Alexandrium monilatum</name>
    <dbReference type="NCBI Taxonomy" id="311494"/>
    <lineage>
        <taxon>Eukaryota</taxon>
        <taxon>Sar</taxon>
        <taxon>Alveolata</taxon>
        <taxon>Dinophyceae</taxon>
        <taxon>Gonyaulacales</taxon>
        <taxon>Pyrocystaceae</taxon>
        <taxon>Alexandrium</taxon>
    </lineage>
</organism>
<dbReference type="AlphaFoldDB" id="A0A7S4W8Q4"/>
<feature type="compositionally biased region" description="Basic and acidic residues" evidence="2">
    <location>
        <begin position="42"/>
        <end position="51"/>
    </location>
</feature>
<dbReference type="InterPro" id="IPR043129">
    <property type="entry name" value="ATPase_NBD"/>
</dbReference>
<dbReference type="SUPFAM" id="SSF53067">
    <property type="entry name" value="Actin-like ATPase domain"/>
    <property type="match status" value="1"/>
</dbReference>
<dbReference type="PRINTS" id="PR00190">
    <property type="entry name" value="ACTIN"/>
</dbReference>
<dbReference type="PANTHER" id="PTHR11937">
    <property type="entry name" value="ACTIN"/>
    <property type="match status" value="1"/>
</dbReference>
<evidence type="ECO:0000313" key="3">
    <source>
        <dbReference type="EMBL" id="CAE4661426.1"/>
    </source>
</evidence>
<sequence>MRAHSPPHAPGADSCDQLEDGATLLQSLRSLLDPAQGAAAGHHPDRRDQAHAQDCCLRGSGRGNRRVAPEEHRVLLTEVPLNRKANCERVTHIIFETFNVPAIYVEIRAVLSLCASGRSTAS</sequence>
<reference evidence="3" key="1">
    <citation type="submission" date="2021-01" db="EMBL/GenBank/DDBJ databases">
        <authorList>
            <person name="Corre E."/>
            <person name="Pelletier E."/>
            <person name="Niang G."/>
            <person name="Scheremetjew M."/>
            <person name="Finn R."/>
            <person name="Kale V."/>
            <person name="Holt S."/>
            <person name="Cochrane G."/>
            <person name="Meng A."/>
            <person name="Brown T."/>
            <person name="Cohen L."/>
        </authorList>
    </citation>
    <scope>NUCLEOTIDE SEQUENCE</scope>
    <source>
        <strain evidence="3">CCMP3105</strain>
    </source>
</reference>
<feature type="region of interest" description="Disordered" evidence="2">
    <location>
        <begin position="35"/>
        <end position="67"/>
    </location>
</feature>
<dbReference type="Gene3D" id="3.30.420.40">
    <property type="match status" value="1"/>
</dbReference>
<evidence type="ECO:0000256" key="2">
    <source>
        <dbReference type="SAM" id="MobiDB-lite"/>
    </source>
</evidence>
<gene>
    <name evidence="3" type="ORF">AMON00008_LOCUS60090</name>
</gene>
<dbReference type="Pfam" id="PF00022">
    <property type="entry name" value="Actin"/>
    <property type="match status" value="1"/>
</dbReference>